<evidence type="ECO:0000256" key="14">
    <source>
        <dbReference type="ARBA" id="ARBA00023136"/>
    </source>
</evidence>
<dbReference type="FunFam" id="3.40.50.1460:FF:000021">
    <property type="entry name" value="GPI-anchor transamidase"/>
    <property type="match status" value="1"/>
</dbReference>
<dbReference type="PANTHER" id="PTHR47976">
    <property type="entry name" value="G-TYPE LECTIN S-RECEPTOR-LIKE SERINE/THREONINE-PROTEIN KINASE SD2-5"/>
    <property type="match status" value="1"/>
</dbReference>
<comment type="similarity">
    <text evidence="2">Belongs to the peptidase C13 family.</text>
</comment>
<dbReference type="InterPro" id="IPR036312">
    <property type="entry name" value="Bifun_inhib/LTP/seed_sf"/>
</dbReference>
<name>A0AAV6JXK0_9ERIC</name>
<dbReference type="InterPro" id="IPR017441">
    <property type="entry name" value="Protein_kinase_ATP_BS"/>
</dbReference>
<keyword evidence="8" id="KW-0732">Signal</keyword>
<reference evidence="24 25" key="1">
    <citation type="submission" date="2020-08" db="EMBL/GenBank/DDBJ databases">
        <title>Plant Genome Project.</title>
        <authorList>
            <person name="Zhang R.-G."/>
        </authorList>
    </citation>
    <scope>NUCLEOTIDE SEQUENCE [LARGE SCALE GENOMIC DNA]</scope>
    <source>
        <strain evidence="24">WSP0</strain>
        <tissue evidence="24">Leaf</tissue>
    </source>
</reference>
<keyword evidence="14 22" id="KW-0472">Membrane</keyword>
<evidence type="ECO:0000256" key="4">
    <source>
        <dbReference type="ARBA" id="ARBA00022527"/>
    </source>
</evidence>
<dbReference type="InterPro" id="IPR016140">
    <property type="entry name" value="Bifunc_inhib/LTP/seed_store"/>
</dbReference>
<evidence type="ECO:0000256" key="15">
    <source>
        <dbReference type="ARBA" id="ARBA00023157"/>
    </source>
</evidence>
<dbReference type="EC" id="2.7.11.1" evidence="3"/>
<sequence>MGFSKLPEVIIFPVAVVAMMMVALCARVADAQTPSCAEKLVPCVEYMNISTGTPPASCCGPLGEVMTNEMQCLCNLLNLVFVINKLDLRPSELDVQTNTSPPSPPVKLDPRWTGSVQKPMISVQKPVIPTGRKSRYSIVILGSSLVAVFGILTWVLYHFFVFRNKRDSAEDVELSDLSLVQVSGLPTRFSYEDLESMTNNFTNKLGEGGFGSVFLGTLIDGTKVAVKRLDGFGQVNKSFFAEVQTIGSIHHVNLVRLIGFCAENSNRLLVYEYMSNGSLDRWIFTRHQGLTLGWESRRKIIADIAKGLAYLHEECRQKIYHLDIKPQNILLDENFEAKVSDFGLAKLIDKDQSQVVATLRGTPGYMAPEWLSSFITEKVDVYSFGVVVLEILCGRKNLDRSQPEEEMHLLRLFERKGEEGQLLDMVDKYNADMQLHGAEVVEMMKLAVWCLQSDSRRRPSMTVVIQVLEGFVSVQDNLDYNFINAPARRTMAATGDDMDAIDDGTPLIASVLSGPSSCDVGGCVVGGGLAEVLVANDFVQDSPLSALAFPWSSRSYKSVPFAAGEFHLSPFEGLFTRSVWILFSRSLWITRKLRTEANFDHLDPVEDGDEHLLQIHRLLTLDSVLDMSLLCDCLKFLFFFLGNHNAHQQLGRLGLHFSILIVASSLASVVILVNNGYRLEKGMLKVVNVLDLHYKWLGRRRGVEMRSSNPIFIYYFFLTRHRPSRVVVGCFSLCGLLVEGLDGGEGVSDGVEGAAVVGDLEEPNGGGGVFVLLEIKLIFGYVFFLSRFNYRHMANTLSLYRTVKRLGIPDERIILMLADDMACNARNKFPAQVFNNENHRLNLYGDNVEVDYRGYEVTVENFFRVLTGRHESAVPRSKRLLSDEGSHILLYMTGHGGDEFLKFQDSEELQSHDLADAVKQMKEKRRFKELLIMVDTCQASTLFSQLHSPGVLAIGSSMKGENSYSHHLDSDVGVSVVDRFTYYTLAFFERLNIYDNASLSSLFSSYNPNLLMSTAYYRTDLYQRQLEEVQSSRCFNNWPVVNTLALYPQGLHPGEVPVTNFFGSVMETIHTDSAYRALSGRESNRAKIKISPDQLTSLQEQRTLASSNVQQQMNDSDTKGACPFTLMMARFHDKMENFENVDTVVNYGLVVLLPLLAVSTWLSQ</sequence>
<evidence type="ECO:0000256" key="18">
    <source>
        <dbReference type="ARBA" id="ARBA00047899"/>
    </source>
</evidence>
<dbReference type="PROSITE" id="PS00108">
    <property type="entry name" value="PROTEIN_KINASE_ST"/>
    <property type="match status" value="1"/>
</dbReference>
<keyword evidence="7 22" id="KW-0812">Transmembrane</keyword>
<evidence type="ECO:0000256" key="9">
    <source>
        <dbReference type="ARBA" id="ARBA00022734"/>
    </source>
</evidence>
<dbReference type="SUPFAM" id="SSF56112">
    <property type="entry name" value="Protein kinase-like (PK-like)"/>
    <property type="match status" value="1"/>
</dbReference>
<dbReference type="GO" id="GO:0005524">
    <property type="term" value="F:ATP binding"/>
    <property type="evidence" value="ECO:0007669"/>
    <property type="project" value="UniProtKB-UniRule"/>
</dbReference>
<comment type="subcellular location">
    <subcellularLocation>
        <location evidence="1">Membrane</location>
        <topology evidence="1">Single-pass type I membrane protein</topology>
    </subcellularLocation>
</comment>
<proteinExistence type="inferred from homology"/>
<dbReference type="EMBL" id="JACTNZ010000006">
    <property type="protein sequence ID" value="KAG5544899.1"/>
    <property type="molecule type" value="Genomic_DNA"/>
</dbReference>
<comment type="caution">
    <text evidence="24">The sequence shown here is derived from an EMBL/GenBank/DDBJ whole genome shotgun (WGS) entry which is preliminary data.</text>
</comment>
<dbReference type="Pfam" id="PF14368">
    <property type="entry name" value="LTP_2"/>
    <property type="match status" value="1"/>
</dbReference>
<dbReference type="PROSITE" id="PS00107">
    <property type="entry name" value="PROTEIN_KINASE_ATP"/>
    <property type="match status" value="1"/>
</dbReference>
<accession>A0AAV6JXK0</accession>
<dbReference type="FunFam" id="1.10.510.10:FF:000248">
    <property type="entry name" value="S-receptor-like kinase 5"/>
    <property type="match status" value="1"/>
</dbReference>
<evidence type="ECO:0000256" key="7">
    <source>
        <dbReference type="ARBA" id="ARBA00022692"/>
    </source>
</evidence>
<dbReference type="GO" id="GO:0006508">
    <property type="term" value="P:proteolysis"/>
    <property type="evidence" value="ECO:0007669"/>
    <property type="project" value="InterPro"/>
</dbReference>
<dbReference type="InterPro" id="IPR051343">
    <property type="entry name" value="G-type_lectin_kinases/EP1-like"/>
</dbReference>
<evidence type="ECO:0000256" key="3">
    <source>
        <dbReference type="ARBA" id="ARBA00012513"/>
    </source>
</evidence>
<dbReference type="Proteomes" id="UP000823749">
    <property type="component" value="Chromosome 6"/>
</dbReference>
<dbReference type="GO" id="GO:0004674">
    <property type="term" value="F:protein serine/threonine kinase activity"/>
    <property type="evidence" value="ECO:0007669"/>
    <property type="project" value="UniProtKB-KW"/>
</dbReference>
<dbReference type="Gene3D" id="3.40.50.1460">
    <property type="match status" value="1"/>
</dbReference>
<dbReference type="FunFam" id="3.30.200.20:FF:000178">
    <property type="entry name" value="serine/threonine-protein kinase PBS1-like"/>
    <property type="match status" value="1"/>
</dbReference>
<evidence type="ECO:0000256" key="17">
    <source>
        <dbReference type="ARBA" id="ARBA00023180"/>
    </source>
</evidence>
<dbReference type="PIRSF" id="PIRSF019663">
    <property type="entry name" value="Legumain"/>
    <property type="match status" value="1"/>
</dbReference>
<evidence type="ECO:0000256" key="5">
    <source>
        <dbReference type="ARBA" id="ARBA00022553"/>
    </source>
</evidence>
<evidence type="ECO:0000256" key="19">
    <source>
        <dbReference type="ARBA" id="ARBA00048679"/>
    </source>
</evidence>
<dbReference type="CDD" id="cd00010">
    <property type="entry name" value="AAI_LTSS"/>
    <property type="match status" value="1"/>
</dbReference>
<evidence type="ECO:0000259" key="23">
    <source>
        <dbReference type="PROSITE" id="PS50011"/>
    </source>
</evidence>
<evidence type="ECO:0000256" key="10">
    <source>
        <dbReference type="ARBA" id="ARBA00022741"/>
    </source>
</evidence>
<dbReference type="InterPro" id="IPR000719">
    <property type="entry name" value="Prot_kinase_dom"/>
</dbReference>
<keyword evidence="9" id="KW-0430">Lectin</keyword>
<dbReference type="Gene3D" id="1.10.510.10">
    <property type="entry name" value="Transferase(Phosphotransferase) domain 1"/>
    <property type="match status" value="1"/>
</dbReference>
<keyword evidence="16" id="KW-0675">Receptor</keyword>
<dbReference type="AlphaFoldDB" id="A0AAV6JXK0"/>
<evidence type="ECO:0000313" key="25">
    <source>
        <dbReference type="Proteomes" id="UP000823749"/>
    </source>
</evidence>
<dbReference type="PROSITE" id="PS50011">
    <property type="entry name" value="PROTEIN_KINASE_DOM"/>
    <property type="match status" value="1"/>
</dbReference>
<dbReference type="Pfam" id="PF01650">
    <property type="entry name" value="Peptidase_C13"/>
    <property type="match status" value="1"/>
</dbReference>
<evidence type="ECO:0000256" key="13">
    <source>
        <dbReference type="ARBA" id="ARBA00022989"/>
    </source>
</evidence>
<dbReference type="InterPro" id="IPR028361">
    <property type="entry name" value="GPI_transamidase"/>
</dbReference>
<feature type="active site" description="Nucleophile" evidence="20">
    <location>
        <position position="937"/>
    </location>
</feature>
<dbReference type="PRINTS" id="PR00776">
    <property type="entry name" value="HEMOGLOBNASE"/>
</dbReference>
<dbReference type="Gene3D" id="3.30.200.20">
    <property type="entry name" value="Phosphorylase Kinase, domain 1"/>
    <property type="match status" value="1"/>
</dbReference>
<evidence type="ECO:0000256" key="1">
    <source>
        <dbReference type="ARBA" id="ARBA00004479"/>
    </source>
</evidence>
<keyword evidence="5" id="KW-0597">Phosphoprotein</keyword>
<evidence type="ECO:0000256" key="8">
    <source>
        <dbReference type="ARBA" id="ARBA00022729"/>
    </source>
</evidence>
<keyword evidence="6" id="KW-0808">Transferase</keyword>
<dbReference type="InterPro" id="IPR011009">
    <property type="entry name" value="Kinase-like_dom_sf"/>
</dbReference>
<keyword evidence="15" id="KW-1015">Disulfide bond</keyword>
<dbReference type="PIRSF" id="PIRSF500138">
    <property type="entry name" value="GPI8"/>
    <property type="match status" value="1"/>
</dbReference>
<keyword evidence="4" id="KW-0723">Serine/threonine-protein kinase</keyword>
<keyword evidence="12 21" id="KW-0067">ATP-binding</keyword>
<evidence type="ECO:0000256" key="11">
    <source>
        <dbReference type="ARBA" id="ARBA00022777"/>
    </source>
</evidence>
<feature type="transmembrane region" description="Helical" evidence="22">
    <location>
        <begin position="6"/>
        <end position="29"/>
    </location>
</feature>
<dbReference type="GO" id="GO:0016255">
    <property type="term" value="P:attachment of GPI anchor to protein"/>
    <property type="evidence" value="ECO:0007669"/>
    <property type="project" value="InterPro"/>
</dbReference>
<dbReference type="InterPro" id="IPR001096">
    <property type="entry name" value="Peptidase_C13"/>
</dbReference>
<evidence type="ECO:0000256" key="16">
    <source>
        <dbReference type="ARBA" id="ARBA00023170"/>
    </source>
</evidence>
<feature type="binding site" evidence="21">
    <location>
        <position position="227"/>
    </location>
    <ligand>
        <name>ATP</name>
        <dbReference type="ChEBI" id="CHEBI:30616"/>
    </ligand>
</feature>
<evidence type="ECO:0000256" key="22">
    <source>
        <dbReference type="SAM" id="Phobius"/>
    </source>
</evidence>
<dbReference type="SMART" id="SM00220">
    <property type="entry name" value="S_TKc"/>
    <property type="match status" value="1"/>
</dbReference>
<feature type="transmembrane region" description="Helical" evidence="22">
    <location>
        <begin position="138"/>
        <end position="160"/>
    </location>
</feature>
<dbReference type="GO" id="GO:0042765">
    <property type="term" value="C:GPI-anchor transamidase complex"/>
    <property type="evidence" value="ECO:0007669"/>
    <property type="project" value="InterPro"/>
</dbReference>
<protein>
    <recommendedName>
        <fullName evidence="3">non-specific serine/threonine protein kinase</fullName>
        <ecNumber evidence="3">2.7.11.1</ecNumber>
    </recommendedName>
</protein>
<evidence type="ECO:0000256" key="20">
    <source>
        <dbReference type="PIRSR" id="PIRSR019663-1"/>
    </source>
</evidence>
<evidence type="ECO:0000256" key="12">
    <source>
        <dbReference type="ARBA" id="ARBA00022840"/>
    </source>
</evidence>
<dbReference type="SUPFAM" id="SSF47699">
    <property type="entry name" value="Bifunctional inhibitor/lipid-transfer protein/seed storage 2S albumin"/>
    <property type="match status" value="1"/>
</dbReference>
<comment type="catalytic activity">
    <reaction evidence="18">
        <text>L-threonyl-[protein] + ATP = O-phospho-L-threonyl-[protein] + ADP + H(+)</text>
        <dbReference type="Rhea" id="RHEA:46608"/>
        <dbReference type="Rhea" id="RHEA-COMP:11060"/>
        <dbReference type="Rhea" id="RHEA-COMP:11605"/>
        <dbReference type="ChEBI" id="CHEBI:15378"/>
        <dbReference type="ChEBI" id="CHEBI:30013"/>
        <dbReference type="ChEBI" id="CHEBI:30616"/>
        <dbReference type="ChEBI" id="CHEBI:61977"/>
        <dbReference type="ChEBI" id="CHEBI:456216"/>
        <dbReference type="EC" id="2.7.11.1"/>
    </reaction>
</comment>
<keyword evidence="13 22" id="KW-1133">Transmembrane helix</keyword>
<feature type="active site" evidence="20">
    <location>
        <position position="895"/>
    </location>
</feature>
<comment type="catalytic activity">
    <reaction evidence="19">
        <text>L-seryl-[protein] + ATP = O-phospho-L-seryl-[protein] + ADP + H(+)</text>
        <dbReference type="Rhea" id="RHEA:17989"/>
        <dbReference type="Rhea" id="RHEA-COMP:9863"/>
        <dbReference type="Rhea" id="RHEA-COMP:11604"/>
        <dbReference type="ChEBI" id="CHEBI:15378"/>
        <dbReference type="ChEBI" id="CHEBI:29999"/>
        <dbReference type="ChEBI" id="CHEBI:30616"/>
        <dbReference type="ChEBI" id="CHEBI:83421"/>
        <dbReference type="ChEBI" id="CHEBI:456216"/>
        <dbReference type="EC" id="2.7.11.1"/>
    </reaction>
</comment>
<evidence type="ECO:0000256" key="2">
    <source>
        <dbReference type="ARBA" id="ARBA00009941"/>
    </source>
</evidence>
<evidence type="ECO:0000313" key="24">
    <source>
        <dbReference type="EMBL" id="KAG5544899.1"/>
    </source>
</evidence>
<organism evidence="24 25">
    <name type="scientific">Rhododendron griersonianum</name>
    <dbReference type="NCBI Taxonomy" id="479676"/>
    <lineage>
        <taxon>Eukaryota</taxon>
        <taxon>Viridiplantae</taxon>
        <taxon>Streptophyta</taxon>
        <taxon>Embryophyta</taxon>
        <taxon>Tracheophyta</taxon>
        <taxon>Spermatophyta</taxon>
        <taxon>Magnoliopsida</taxon>
        <taxon>eudicotyledons</taxon>
        <taxon>Gunneridae</taxon>
        <taxon>Pentapetalae</taxon>
        <taxon>asterids</taxon>
        <taxon>Ericales</taxon>
        <taxon>Ericaceae</taxon>
        <taxon>Ericoideae</taxon>
        <taxon>Rhodoreae</taxon>
        <taxon>Rhododendron</taxon>
    </lineage>
</organism>
<keyword evidence="17" id="KW-0325">Glycoprotein</keyword>
<evidence type="ECO:0000256" key="21">
    <source>
        <dbReference type="PROSITE-ProRule" id="PRU10141"/>
    </source>
</evidence>
<dbReference type="GO" id="GO:0003923">
    <property type="term" value="F:GPI-anchor transamidase activity"/>
    <property type="evidence" value="ECO:0007669"/>
    <property type="project" value="InterPro"/>
</dbReference>
<dbReference type="CDD" id="cd14066">
    <property type="entry name" value="STKc_IRAK"/>
    <property type="match status" value="1"/>
</dbReference>
<gene>
    <name evidence="24" type="ORF">RHGRI_017380</name>
</gene>
<dbReference type="PANTHER" id="PTHR47976:SF30">
    <property type="entry name" value="RECEPTOR-LIKE SERINE_THREONINE-PROTEIN KINASE"/>
    <property type="match status" value="1"/>
</dbReference>
<dbReference type="InterPro" id="IPR008271">
    <property type="entry name" value="Ser/Thr_kinase_AS"/>
</dbReference>
<dbReference type="GO" id="GO:0030246">
    <property type="term" value="F:carbohydrate binding"/>
    <property type="evidence" value="ECO:0007669"/>
    <property type="project" value="UniProtKB-KW"/>
</dbReference>
<keyword evidence="25" id="KW-1185">Reference proteome</keyword>
<keyword evidence="11" id="KW-0418">Kinase</keyword>
<keyword evidence="10 21" id="KW-0547">Nucleotide-binding</keyword>
<feature type="domain" description="Protein kinase" evidence="23">
    <location>
        <begin position="199"/>
        <end position="472"/>
    </location>
</feature>
<dbReference type="Pfam" id="PF00069">
    <property type="entry name" value="Pkinase"/>
    <property type="match status" value="1"/>
</dbReference>
<evidence type="ECO:0000256" key="6">
    <source>
        <dbReference type="ARBA" id="ARBA00022679"/>
    </source>
</evidence>